<evidence type="ECO:0000313" key="1">
    <source>
        <dbReference type="EMBL" id="EJW96525.1"/>
    </source>
</evidence>
<name>J9C9H1_9ZZZZ</name>
<gene>
    <name evidence="1" type="ORF">EVA_15367</name>
</gene>
<dbReference type="AlphaFoldDB" id="J9C9H1"/>
<proteinExistence type="predicted"/>
<comment type="caution">
    <text evidence="1">The sequence shown here is derived from an EMBL/GenBank/DDBJ whole genome shotgun (WGS) entry which is preliminary data.</text>
</comment>
<organism evidence="1">
    <name type="scientific">gut metagenome</name>
    <dbReference type="NCBI Taxonomy" id="749906"/>
    <lineage>
        <taxon>unclassified sequences</taxon>
        <taxon>metagenomes</taxon>
        <taxon>organismal metagenomes</taxon>
    </lineage>
</organism>
<sequence length="82" mass="9783">MKVDTSVIEQEISAHEKQLRQSYSIKSRLMDEIDSLDPEDKHYVKRKADLDDRLYKMYDKIEGTENLLIAARARKCRLKQKR</sequence>
<protein>
    <submittedName>
        <fullName evidence="1">Site-specific recombinase, resolvase family protein</fullName>
    </submittedName>
</protein>
<accession>J9C9H1</accession>
<reference evidence="1" key="1">
    <citation type="journal article" date="2012" name="PLoS ONE">
        <title>Gene sets for utilization of primary and secondary nutrition supplies in the distal gut of endangered iberian lynx.</title>
        <authorList>
            <person name="Alcaide M."/>
            <person name="Messina E."/>
            <person name="Richter M."/>
            <person name="Bargiela R."/>
            <person name="Peplies J."/>
            <person name="Huws S.A."/>
            <person name="Newbold C.J."/>
            <person name="Golyshin P.N."/>
            <person name="Simon M.A."/>
            <person name="Lopez G."/>
            <person name="Yakimov M.M."/>
            <person name="Ferrer M."/>
        </authorList>
    </citation>
    <scope>NUCLEOTIDE SEQUENCE</scope>
</reference>
<dbReference type="EMBL" id="AMCI01005242">
    <property type="protein sequence ID" value="EJW96525.1"/>
    <property type="molecule type" value="Genomic_DNA"/>
</dbReference>